<feature type="transmembrane region" description="Helical" evidence="1">
    <location>
        <begin position="184"/>
        <end position="203"/>
    </location>
</feature>
<dbReference type="RefSeq" id="WP_212536988.1">
    <property type="nucleotide sequence ID" value="NZ_JAGTUU010000005.1"/>
</dbReference>
<feature type="transmembrane region" description="Helical" evidence="1">
    <location>
        <begin position="210"/>
        <end position="227"/>
    </location>
</feature>
<feature type="transmembrane region" description="Helical" evidence="1">
    <location>
        <begin position="66"/>
        <end position="88"/>
    </location>
</feature>
<keyword evidence="1" id="KW-0812">Transmembrane</keyword>
<feature type="transmembrane region" description="Helical" evidence="1">
    <location>
        <begin position="154"/>
        <end position="172"/>
    </location>
</feature>
<dbReference type="EMBL" id="JAGTUU010000005">
    <property type="protein sequence ID" value="MBS0125014.1"/>
    <property type="molecule type" value="Genomic_DNA"/>
</dbReference>
<proteinExistence type="predicted"/>
<dbReference type="PIRSF" id="PIRSF038991">
    <property type="entry name" value="Protein_AbrB"/>
    <property type="match status" value="1"/>
</dbReference>
<evidence type="ECO:0000256" key="1">
    <source>
        <dbReference type="SAM" id="Phobius"/>
    </source>
</evidence>
<comment type="caution">
    <text evidence="2">The sequence shown here is derived from an EMBL/GenBank/DDBJ whole genome shotgun (WGS) entry which is preliminary data.</text>
</comment>
<protein>
    <submittedName>
        <fullName evidence="2">AbrB family transcriptional regulator</fullName>
    </submittedName>
</protein>
<gene>
    <name evidence="2" type="ORF">KB874_13010</name>
</gene>
<feature type="transmembrane region" description="Helical" evidence="1">
    <location>
        <begin position="325"/>
        <end position="345"/>
    </location>
</feature>
<name>A0A8J8B8Q2_9RHOB</name>
<dbReference type="NCBIfam" id="TIGR03082">
    <property type="entry name" value="Gneg_AbrB_dup"/>
    <property type="match status" value="2"/>
</dbReference>
<dbReference type="GO" id="GO:0010468">
    <property type="term" value="P:regulation of gene expression"/>
    <property type="evidence" value="ECO:0007669"/>
    <property type="project" value="InterPro"/>
</dbReference>
<reference evidence="2" key="1">
    <citation type="submission" date="2021-04" db="EMBL/GenBank/DDBJ databases">
        <authorList>
            <person name="Yoon J."/>
        </authorList>
    </citation>
    <scope>NUCLEOTIDE SEQUENCE</scope>
    <source>
        <strain evidence="2">KMU-90</strain>
    </source>
</reference>
<feature type="transmembrane region" description="Helical" evidence="1">
    <location>
        <begin position="263"/>
        <end position="288"/>
    </location>
</feature>
<sequence length="355" mass="36958">MTISAASKRKPSAIWLIPTYGFAALAGYGAALVGLPLPWMLGPFLVFAVLSGFGVQAPLAPHGRELAQVAIGLAIGLRFTPPVVAATVALLPQMIGATLYLLAGTTLAAFLFRKLAGADPVTAFFATAAGGVADMANVAQTFGGAPTSVAVVHALRVSLVVAIAPFVALGAAGRPDRVPVPYDGNTAALIGGLVFAYIVARVLKRTPLPNPWLVGPILGGIMLALAGLEMIMIPAWLITLAQLVLGVWLGCQFKRELLSALPRVTAAGVVTGLFLIAFSLVGAVLLVAMSELTFVTAFLSMAPAAVTEMVLVAKFMGLDAETVAAFHVMRILIVSTSVLWVYRLYLRLGRFSNEP</sequence>
<dbReference type="PANTHER" id="PTHR38457:SF1">
    <property type="entry name" value="REGULATOR ABRB-RELATED"/>
    <property type="match status" value="1"/>
</dbReference>
<dbReference type="InterPro" id="IPR007820">
    <property type="entry name" value="AbrB_fam"/>
</dbReference>
<accession>A0A8J8B8Q2</accession>
<feature type="transmembrane region" description="Helical" evidence="1">
    <location>
        <begin position="94"/>
        <end position="112"/>
    </location>
</feature>
<organism evidence="2 3">
    <name type="scientific">Thetidibacter halocola</name>
    <dbReference type="NCBI Taxonomy" id="2827239"/>
    <lineage>
        <taxon>Bacteria</taxon>
        <taxon>Pseudomonadati</taxon>
        <taxon>Pseudomonadota</taxon>
        <taxon>Alphaproteobacteria</taxon>
        <taxon>Rhodobacterales</taxon>
        <taxon>Roseobacteraceae</taxon>
        <taxon>Thetidibacter</taxon>
    </lineage>
</organism>
<dbReference type="Pfam" id="PF05145">
    <property type="entry name" value="AbrB"/>
    <property type="match status" value="1"/>
</dbReference>
<dbReference type="AlphaFoldDB" id="A0A8J8B8Q2"/>
<evidence type="ECO:0000313" key="2">
    <source>
        <dbReference type="EMBL" id="MBS0125014.1"/>
    </source>
</evidence>
<keyword evidence="1" id="KW-0472">Membrane</keyword>
<dbReference type="Proteomes" id="UP000681356">
    <property type="component" value="Unassembled WGS sequence"/>
</dbReference>
<keyword evidence="3" id="KW-1185">Reference proteome</keyword>
<evidence type="ECO:0000313" key="3">
    <source>
        <dbReference type="Proteomes" id="UP000681356"/>
    </source>
</evidence>
<dbReference type="PANTHER" id="PTHR38457">
    <property type="entry name" value="REGULATOR ABRB-RELATED"/>
    <property type="match status" value="1"/>
</dbReference>
<keyword evidence="1" id="KW-1133">Transmembrane helix</keyword>
<dbReference type="GO" id="GO:0016020">
    <property type="term" value="C:membrane"/>
    <property type="evidence" value="ECO:0007669"/>
    <property type="project" value="InterPro"/>
</dbReference>
<feature type="transmembrane region" description="Helical" evidence="1">
    <location>
        <begin position="12"/>
        <end position="33"/>
    </location>
</feature>
<feature type="transmembrane region" description="Helical" evidence="1">
    <location>
        <begin position="294"/>
        <end position="313"/>
    </location>
</feature>
<feature type="transmembrane region" description="Helical" evidence="1">
    <location>
        <begin position="39"/>
        <end position="59"/>
    </location>
</feature>
<dbReference type="InterPro" id="IPR017516">
    <property type="entry name" value="AbrB_dup"/>
</dbReference>